<reference evidence="1 2" key="1">
    <citation type="journal article" date="2016" name="Antonie Van Leeuwenhoek">
        <title>Lysinibacillus endophyticus sp. nov., an indole-3-acetic acid producing endophytic bacterium isolated from corn root (Zea mays cv. Xinken-5).</title>
        <authorList>
            <person name="Yu J."/>
            <person name="Guan X."/>
            <person name="Liu C."/>
            <person name="Xiang W."/>
            <person name="Yu Z."/>
            <person name="Liu X."/>
            <person name="Wang G."/>
        </authorList>
    </citation>
    <scope>NUCLEOTIDE SEQUENCE [LARGE SCALE GENOMIC DNA]</scope>
    <source>
        <strain evidence="1 2">DSM 100506</strain>
    </source>
</reference>
<accession>A0A494Z8Q2</accession>
<dbReference type="RefSeq" id="WP_121213437.1">
    <property type="nucleotide sequence ID" value="NZ_JBBYAI010000001.1"/>
</dbReference>
<protein>
    <submittedName>
        <fullName evidence="1">Uncharacterized protein</fullName>
    </submittedName>
</protein>
<dbReference type="OrthoDB" id="2735168at2"/>
<proteinExistence type="predicted"/>
<dbReference type="Proteomes" id="UP000272238">
    <property type="component" value="Unassembled WGS sequence"/>
</dbReference>
<sequence length="144" mass="17820">MYQNRQVALSLERQQNKKIRHYYRVLADINLELAKLHKNIELKINKEAYKHITEFVNQYISYTTVWNIKFIYNLESPEVALMQIFHLEYIFKHEPESRFVHERQILQKKKNLFDKLKPYTKEHVQLRKQRLIDYLNEKEKNLTR</sequence>
<organism evidence="1 2">
    <name type="scientific">Ureibacillus endophyticus</name>
    <dbReference type="NCBI Taxonomy" id="1978490"/>
    <lineage>
        <taxon>Bacteria</taxon>
        <taxon>Bacillati</taxon>
        <taxon>Bacillota</taxon>
        <taxon>Bacilli</taxon>
        <taxon>Bacillales</taxon>
        <taxon>Caryophanaceae</taxon>
        <taxon>Ureibacillus</taxon>
    </lineage>
</organism>
<keyword evidence="2" id="KW-1185">Reference proteome</keyword>
<gene>
    <name evidence="1" type="ORF">D8M03_04190</name>
</gene>
<name>A0A494Z8Q2_9BACL</name>
<dbReference type="AlphaFoldDB" id="A0A494Z8Q2"/>
<evidence type="ECO:0000313" key="2">
    <source>
        <dbReference type="Proteomes" id="UP000272238"/>
    </source>
</evidence>
<evidence type="ECO:0000313" key="1">
    <source>
        <dbReference type="EMBL" id="RKQ19020.1"/>
    </source>
</evidence>
<dbReference type="EMBL" id="RBZN01000006">
    <property type="protein sequence ID" value="RKQ19020.1"/>
    <property type="molecule type" value="Genomic_DNA"/>
</dbReference>
<comment type="caution">
    <text evidence="1">The sequence shown here is derived from an EMBL/GenBank/DDBJ whole genome shotgun (WGS) entry which is preliminary data.</text>
</comment>